<reference evidence="6" key="1">
    <citation type="journal article" date="2019" name="Int. J. Syst. Evol. Microbiol.">
        <title>The Global Catalogue of Microorganisms (GCM) 10K type strain sequencing project: providing services to taxonomists for standard genome sequencing and annotation.</title>
        <authorList>
            <consortium name="The Broad Institute Genomics Platform"/>
            <consortium name="The Broad Institute Genome Sequencing Center for Infectious Disease"/>
            <person name="Wu L."/>
            <person name="Ma J."/>
        </authorList>
    </citation>
    <scope>NUCLEOTIDE SEQUENCE [LARGE SCALE GENOMIC DNA]</scope>
    <source>
        <strain evidence="6">KCTC 12848</strain>
    </source>
</reference>
<proteinExistence type="inferred from homology"/>
<evidence type="ECO:0000256" key="2">
    <source>
        <dbReference type="ARBA" id="ARBA00022679"/>
    </source>
</evidence>
<name>A0ABV9Y729_9PSEU</name>
<dbReference type="InterPro" id="IPR000794">
    <property type="entry name" value="Beta-ketoacyl_synthase"/>
</dbReference>
<evidence type="ECO:0000313" key="5">
    <source>
        <dbReference type="EMBL" id="MFC5058191.1"/>
    </source>
</evidence>
<protein>
    <submittedName>
        <fullName evidence="5">Beta-ketoacyl synthase N-terminal-like domain-containing protein</fullName>
    </submittedName>
</protein>
<evidence type="ECO:0000256" key="1">
    <source>
        <dbReference type="ARBA" id="ARBA00008467"/>
    </source>
</evidence>
<dbReference type="Gene3D" id="3.40.47.10">
    <property type="match status" value="2"/>
</dbReference>
<accession>A0ABV9Y729</accession>
<feature type="domain" description="Ketosynthase family 3 (KS3)" evidence="4">
    <location>
        <begin position="1"/>
        <end position="366"/>
    </location>
</feature>
<dbReference type="PANTHER" id="PTHR11712">
    <property type="entry name" value="POLYKETIDE SYNTHASE-RELATED"/>
    <property type="match status" value="1"/>
</dbReference>
<dbReference type="PROSITE" id="PS52004">
    <property type="entry name" value="KS3_2"/>
    <property type="match status" value="1"/>
</dbReference>
<sequence>MTRTVVTGVGVVTPFGRGVGALWAGLCEGRTALGEPDRFRADCRRGEPVGEVPWTVPGVPPKQAYLGAALAEALSAAGLPGVPPDALFVMVGQAPASGRGDDDLADFLGPPVPPDLDARTVYLTHACASGAFGLAFARRAILAGLVDTAVVAGGTALNRYEYVSMSAVRAVSATKARPLDRSRTGISLGEGGGAVVLEREDHARARGAAADLAVAGASCRVGSGNAAASDAAVIEDCVRAALADAGAERLDYVHAHATGTPQGDREELAALDAVATALGLADLPVDSHKGATGHLLHVSCLVAVAATAVALRTGTASGTPNLTDPEPSARLRLSGVPTPLPADVPTTAAVTSFGFGGNNATLVLTRDP</sequence>
<keyword evidence="2 3" id="KW-0808">Transferase</keyword>
<dbReference type="InterPro" id="IPR016039">
    <property type="entry name" value="Thiolase-like"/>
</dbReference>
<dbReference type="EMBL" id="JBHSJB010000031">
    <property type="protein sequence ID" value="MFC5058191.1"/>
    <property type="molecule type" value="Genomic_DNA"/>
</dbReference>
<comment type="similarity">
    <text evidence="1 3">Belongs to the thiolase-like superfamily. Beta-ketoacyl-ACP synthases family.</text>
</comment>
<dbReference type="Pfam" id="PF02801">
    <property type="entry name" value="Ketoacyl-synt_C"/>
    <property type="match status" value="1"/>
</dbReference>
<organism evidence="5 6">
    <name type="scientific">Saccharothrix xinjiangensis</name>
    <dbReference type="NCBI Taxonomy" id="204798"/>
    <lineage>
        <taxon>Bacteria</taxon>
        <taxon>Bacillati</taxon>
        <taxon>Actinomycetota</taxon>
        <taxon>Actinomycetes</taxon>
        <taxon>Pseudonocardiales</taxon>
        <taxon>Pseudonocardiaceae</taxon>
        <taxon>Saccharothrix</taxon>
    </lineage>
</organism>
<evidence type="ECO:0000259" key="4">
    <source>
        <dbReference type="PROSITE" id="PS52004"/>
    </source>
</evidence>
<evidence type="ECO:0000256" key="3">
    <source>
        <dbReference type="RuleBase" id="RU003694"/>
    </source>
</evidence>
<dbReference type="Pfam" id="PF00109">
    <property type="entry name" value="ketoacyl-synt"/>
    <property type="match status" value="1"/>
</dbReference>
<dbReference type="SUPFAM" id="SSF53901">
    <property type="entry name" value="Thiolase-like"/>
    <property type="match status" value="2"/>
</dbReference>
<dbReference type="InterPro" id="IPR020841">
    <property type="entry name" value="PKS_Beta-ketoAc_synthase_dom"/>
</dbReference>
<dbReference type="PANTHER" id="PTHR11712:SF336">
    <property type="entry name" value="3-OXOACYL-[ACYL-CARRIER-PROTEIN] SYNTHASE, MITOCHONDRIAL"/>
    <property type="match status" value="1"/>
</dbReference>
<dbReference type="RefSeq" id="WP_344037653.1">
    <property type="nucleotide sequence ID" value="NZ_BAAAKE010000008.1"/>
</dbReference>
<comment type="caution">
    <text evidence="5">The sequence shown here is derived from an EMBL/GenBank/DDBJ whole genome shotgun (WGS) entry which is preliminary data.</text>
</comment>
<gene>
    <name evidence="5" type="ORF">ACFPFM_31145</name>
</gene>
<keyword evidence="6" id="KW-1185">Reference proteome</keyword>
<dbReference type="InterPro" id="IPR014030">
    <property type="entry name" value="Ketoacyl_synth_N"/>
</dbReference>
<dbReference type="Proteomes" id="UP001595833">
    <property type="component" value="Unassembled WGS sequence"/>
</dbReference>
<evidence type="ECO:0000313" key="6">
    <source>
        <dbReference type="Proteomes" id="UP001595833"/>
    </source>
</evidence>
<dbReference type="InterPro" id="IPR014031">
    <property type="entry name" value="Ketoacyl_synth_C"/>
</dbReference>
<dbReference type="SMART" id="SM00825">
    <property type="entry name" value="PKS_KS"/>
    <property type="match status" value="1"/>
</dbReference>